<evidence type="ECO:0000313" key="2">
    <source>
        <dbReference type="Proteomes" id="UP000054549"/>
    </source>
</evidence>
<proteinExistence type="predicted"/>
<name>A0A0C2VZT1_AMAMK</name>
<keyword evidence="2" id="KW-1185">Reference proteome</keyword>
<dbReference type="HOGENOM" id="CLU_1805696_0_0_1"/>
<reference evidence="1 2" key="1">
    <citation type="submission" date="2014-04" db="EMBL/GenBank/DDBJ databases">
        <title>Evolutionary Origins and Diversification of the Mycorrhizal Mutualists.</title>
        <authorList>
            <consortium name="DOE Joint Genome Institute"/>
            <consortium name="Mycorrhizal Genomics Consortium"/>
            <person name="Kohler A."/>
            <person name="Kuo A."/>
            <person name="Nagy L.G."/>
            <person name="Floudas D."/>
            <person name="Copeland A."/>
            <person name="Barry K.W."/>
            <person name="Cichocki N."/>
            <person name="Veneault-Fourrey C."/>
            <person name="LaButti K."/>
            <person name="Lindquist E.A."/>
            <person name="Lipzen A."/>
            <person name="Lundell T."/>
            <person name="Morin E."/>
            <person name="Murat C."/>
            <person name="Riley R."/>
            <person name="Ohm R."/>
            <person name="Sun H."/>
            <person name="Tunlid A."/>
            <person name="Henrissat B."/>
            <person name="Grigoriev I.V."/>
            <person name="Hibbett D.S."/>
            <person name="Martin F."/>
        </authorList>
    </citation>
    <scope>NUCLEOTIDE SEQUENCE [LARGE SCALE GENOMIC DNA]</scope>
    <source>
        <strain evidence="1 2">Koide BX008</strain>
    </source>
</reference>
<dbReference type="Proteomes" id="UP000054549">
    <property type="component" value="Unassembled WGS sequence"/>
</dbReference>
<dbReference type="AlphaFoldDB" id="A0A0C2VZT1"/>
<protein>
    <submittedName>
        <fullName evidence="1">Uncharacterized protein</fullName>
    </submittedName>
</protein>
<dbReference type="InParanoid" id="A0A0C2VZT1"/>
<sequence length="143" mass="16368">MNDILGGNHIVPVLWIYDGVTEYRSILISILKLGRYFQDHHSEGIVLHHEIDPVSGIPLANLPAKICFWGISTSYVKEMPHLDVNDKAGLTFEANVLFFGRLFYCVWSSLTSYPRFATLIIESYILMLSNHLMTVSCMMEKWT</sequence>
<evidence type="ECO:0000313" key="1">
    <source>
        <dbReference type="EMBL" id="KIL54357.1"/>
    </source>
</evidence>
<gene>
    <name evidence="1" type="ORF">M378DRAFT_814962</name>
</gene>
<dbReference type="EMBL" id="KN818793">
    <property type="protein sequence ID" value="KIL54357.1"/>
    <property type="molecule type" value="Genomic_DNA"/>
</dbReference>
<accession>A0A0C2VZT1</accession>
<organism evidence="1 2">
    <name type="scientific">Amanita muscaria (strain Koide BX008)</name>
    <dbReference type="NCBI Taxonomy" id="946122"/>
    <lineage>
        <taxon>Eukaryota</taxon>
        <taxon>Fungi</taxon>
        <taxon>Dikarya</taxon>
        <taxon>Basidiomycota</taxon>
        <taxon>Agaricomycotina</taxon>
        <taxon>Agaricomycetes</taxon>
        <taxon>Agaricomycetidae</taxon>
        <taxon>Agaricales</taxon>
        <taxon>Pluteineae</taxon>
        <taxon>Amanitaceae</taxon>
        <taxon>Amanita</taxon>
    </lineage>
</organism>